<dbReference type="AlphaFoldDB" id="A0A9P4U219"/>
<sequence>MMVVSSFEAAMRRLTLATTTLALLLSLVSIYALQYLPEDPLKLRRNLAIYCGFVVFVSGLGLYGAITRNGSYINLFASHLLLDSLLCLIPRLVVLHFTTSLPSMTCSAPGLAHPSLREASAYRITSNSLVEKVIRRHGWSESSYCVAGTWVLEVFCLIVGFFLMAMQLWVALRMRRYAQWLDRKEDLDRKPKEIC</sequence>
<accession>A0A9P4U219</accession>
<keyword evidence="3" id="KW-1185">Reference proteome</keyword>
<keyword evidence="1" id="KW-0812">Transmembrane</keyword>
<feature type="transmembrane region" description="Helical" evidence="1">
    <location>
        <begin position="73"/>
        <end position="94"/>
    </location>
</feature>
<feature type="transmembrane region" description="Helical" evidence="1">
    <location>
        <begin position="150"/>
        <end position="172"/>
    </location>
</feature>
<protein>
    <submittedName>
        <fullName evidence="2">Uncharacterized protein</fullName>
    </submittedName>
</protein>
<dbReference type="EMBL" id="MU007016">
    <property type="protein sequence ID" value="KAF2434390.1"/>
    <property type="molecule type" value="Genomic_DNA"/>
</dbReference>
<keyword evidence="1" id="KW-1133">Transmembrane helix</keyword>
<reference evidence="2" key="1">
    <citation type="journal article" date="2020" name="Stud. Mycol.">
        <title>101 Dothideomycetes genomes: a test case for predicting lifestyles and emergence of pathogens.</title>
        <authorList>
            <person name="Haridas S."/>
            <person name="Albert R."/>
            <person name="Binder M."/>
            <person name="Bloem J."/>
            <person name="Labutti K."/>
            <person name="Salamov A."/>
            <person name="Andreopoulos B."/>
            <person name="Baker S."/>
            <person name="Barry K."/>
            <person name="Bills G."/>
            <person name="Bluhm B."/>
            <person name="Cannon C."/>
            <person name="Castanera R."/>
            <person name="Culley D."/>
            <person name="Daum C."/>
            <person name="Ezra D."/>
            <person name="Gonzalez J."/>
            <person name="Henrissat B."/>
            <person name="Kuo A."/>
            <person name="Liang C."/>
            <person name="Lipzen A."/>
            <person name="Lutzoni F."/>
            <person name="Magnuson J."/>
            <person name="Mondo S."/>
            <person name="Nolan M."/>
            <person name="Ohm R."/>
            <person name="Pangilinan J."/>
            <person name="Park H.-J."/>
            <person name="Ramirez L."/>
            <person name="Alfaro M."/>
            <person name="Sun H."/>
            <person name="Tritt A."/>
            <person name="Yoshinaga Y."/>
            <person name="Zwiers L.-H."/>
            <person name="Turgeon B."/>
            <person name="Goodwin S."/>
            <person name="Spatafora J."/>
            <person name="Crous P."/>
            <person name="Grigoriev I."/>
        </authorList>
    </citation>
    <scope>NUCLEOTIDE SEQUENCE</scope>
    <source>
        <strain evidence="2">CBS 130266</strain>
    </source>
</reference>
<dbReference type="Proteomes" id="UP000800235">
    <property type="component" value="Unassembled WGS sequence"/>
</dbReference>
<keyword evidence="1" id="KW-0472">Membrane</keyword>
<organism evidence="2 3">
    <name type="scientific">Tothia fuscella</name>
    <dbReference type="NCBI Taxonomy" id="1048955"/>
    <lineage>
        <taxon>Eukaryota</taxon>
        <taxon>Fungi</taxon>
        <taxon>Dikarya</taxon>
        <taxon>Ascomycota</taxon>
        <taxon>Pezizomycotina</taxon>
        <taxon>Dothideomycetes</taxon>
        <taxon>Pleosporomycetidae</taxon>
        <taxon>Venturiales</taxon>
        <taxon>Cylindrosympodiaceae</taxon>
        <taxon>Tothia</taxon>
    </lineage>
</organism>
<evidence type="ECO:0000313" key="3">
    <source>
        <dbReference type="Proteomes" id="UP000800235"/>
    </source>
</evidence>
<gene>
    <name evidence="2" type="ORF">EJ08DRAFT_465043</name>
</gene>
<feature type="transmembrane region" description="Helical" evidence="1">
    <location>
        <begin position="46"/>
        <end position="66"/>
    </location>
</feature>
<evidence type="ECO:0000313" key="2">
    <source>
        <dbReference type="EMBL" id="KAF2434390.1"/>
    </source>
</evidence>
<proteinExistence type="predicted"/>
<comment type="caution">
    <text evidence="2">The sequence shown here is derived from an EMBL/GenBank/DDBJ whole genome shotgun (WGS) entry which is preliminary data.</text>
</comment>
<dbReference type="OrthoDB" id="5392605at2759"/>
<evidence type="ECO:0000256" key="1">
    <source>
        <dbReference type="SAM" id="Phobius"/>
    </source>
</evidence>
<name>A0A9P4U219_9PEZI</name>